<dbReference type="InterPro" id="IPR036034">
    <property type="entry name" value="PDZ_sf"/>
</dbReference>
<dbReference type="Proteomes" id="UP001501803">
    <property type="component" value="Unassembled WGS sequence"/>
</dbReference>
<name>A0ABP7L037_9MICO</name>
<dbReference type="Pfam" id="PF13365">
    <property type="entry name" value="Trypsin_2"/>
    <property type="match status" value="1"/>
</dbReference>
<comment type="caution">
    <text evidence="5">The sequence shown here is derived from an EMBL/GenBank/DDBJ whole genome shotgun (WGS) entry which is preliminary data.</text>
</comment>
<dbReference type="InterPro" id="IPR051201">
    <property type="entry name" value="Chloro_Bact_Ser_Proteases"/>
</dbReference>
<dbReference type="PANTHER" id="PTHR43343:SF3">
    <property type="entry name" value="PROTEASE DO-LIKE 8, CHLOROPLASTIC"/>
    <property type="match status" value="1"/>
</dbReference>
<dbReference type="InterPro" id="IPR043504">
    <property type="entry name" value="Peptidase_S1_PA_chymotrypsin"/>
</dbReference>
<dbReference type="InterPro" id="IPR001478">
    <property type="entry name" value="PDZ"/>
</dbReference>
<dbReference type="PANTHER" id="PTHR43343">
    <property type="entry name" value="PEPTIDASE S12"/>
    <property type="match status" value="1"/>
</dbReference>
<evidence type="ECO:0000256" key="3">
    <source>
        <dbReference type="ARBA" id="ARBA00022801"/>
    </source>
</evidence>
<reference evidence="6" key="1">
    <citation type="journal article" date="2019" name="Int. J. Syst. Evol. Microbiol.">
        <title>The Global Catalogue of Microorganisms (GCM) 10K type strain sequencing project: providing services to taxonomists for standard genome sequencing and annotation.</title>
        <authorList>
            <consortium name="The Broad Institute Genomics Platform"/>
            <consortium name="The Broad Institute Genome Sequencing Center for Infectious Disease"/>
            <person name="Wu L."/>
            <person name="Ma J."/>
        </authorList>
    </citation>
    <scope>NUCLEOTIDE SEQUENCE [LARGE SCALE GENOMIC DNA]</scope>
    <source>
        <strain evidence="6">JCM 17021</strain>
    </source>
</reference>
<feature type="domain" description="PDZ" evidence="4">
    <location>
        <begin position="247"/>
        <end position="336"/>
    </location>
</feature>
<evidence type="ECO:0000256" key="1">
    <source>
        <dbReference type="ARBA" id="ARBA00010541"/>
    </source>
</evidence>
<dbReference type="SMART" id="SM00228">
    <property type="entry name" value="PDZ"/>
    <property type="match status" value="1"/>
</dbReference>
<dbReference type="InterPro" id="IPR001940">
    <property type="entry name" value="Peptidase_S1C"/>
</dbReference>
<dbReference type="SUPFAM" id="SSF50156">
    <property type="entry name" value="PDZ domain-like"/>
    <property type="match status" value="1"/>
</dbReference>
<dbReference type="Gene3D" id="2.30.42.10">
    <property type="match status" value="1"/>
</dbReference>
<dbReference type="Pfam" id="PF13180">
    <property type="entry name" value="PDZ_2"/>
    <property type="match status" value="1"/>
</dbReference>
<dbReference type="PRINTS" id="PR00834">
    <property type="entry name" value="PROTEASES2C"/>
</dbReference>
<proteinExistence type="inferred from homology"/>
<dbReference type="Gene3D" id="2.40.10.10">
    <property type="entry name" value="Trypsin-like serine proteases"/>
    <property type="match status" value="2"/>
</dbReference>
<keyword evidence="3" id="KW-0378">Hydrolase</keyword>
<protein>
    <recommendedName>
        <fullName evidence="4">PDZ domain-containing protein</fullName>
    </recommendedName>
</protein>
<evidence type="ECO:0000259" key="4">
    <source>
        <dbReference type="PROSITE" id="PS50106"/>
    </source>
</evidence>
<dbReference type="PROSITE" id="PS50106">
    <property type="entry name" value="PDZ"/>
    <property type="match status" value="1"/>
</dbReference>
<sequence length="349" mass="33832">MGLLGGFLGGYLGQLAGASSAPTSSGTPGGSAGTVTGFCDAATVAARVLPAIVTINVVSSAGGGVGTGSIIRDDGYILTNNHVISDAANGATIIVTFSNGQQVPATLIGRSPQADIAVVKVDIGSKLPAVAIGDSDMLAVGQPVVALGAPLGLSSTVTAGIVSALGRDVPVASDDGGAALLAGAIQTDAAINPGNSGGALVDCNGAQIGVNSAIATVPNSAGQAGGGSVGIGFAVPVNLAMSLANQLIDTGKVSYPYFGMQVVAIPQDVAEKFNTEPGLFVEGVTPGGPAEKAGIQAGDIITALDGQSATDVAALTRIKLTKKPGDTVEVSYLRGTEKGTATVTLGEAP</sequence>
<comment type="similarity">
    <text evidence="1">Belongs to the peptidase S1C family.</text>
</comment>
<accession>A0ABP7L037</accession>
<keyword evidence="2" id="KW-0645">Protease</keyword>
<dbReference type="InterPro" id="IPR009003">
    <property type="entry name" value="Peptidase_S1_PA"/>
</dbReference>
<organism evidence="5 6">
    <name type="scientific">Leifsonia kafniensis</name>
    <dbReference type="NCBI Taxonomy" id="475957"/>
    <lineage>
        <taxon>Bacteria</taxon>
        <taxon>Bacillati</taxon>
        <taxon>Actinomycetota</taxon>
        <taxon>Actinomycetes</taxon>
        <taxon>Micrococcales</taxon>
        <taxon>Microbacteriaceae</taxon>
        <taxon>Leifsonia</taxon>
    </lineage>
</organism>
<evidence type="ECO:0000313" key="5">
    <source>
        <dbReference type="EMBL" id="GAA3891230.1"/>
    </source>
</evidence>
<evidence type="ECO:0000256" key="2">
    <source>
        <dbReference type="ARBA" id="ARBA00022670"/>
    </source>
</evidence>
<keyword evidence="6" id="KW-1185">Reference proteome</keyword>
<gene>
    <name evidence="5" type="ORF">GCM10022381_36450</name>
</gene>
<dbReference type="SUPFAM" id="SSF50494">
    <property type="entry name" value="Trypsin-like serine proteases"/>
    <property type="match status" value="1"/>
</dbReference>
<dbReference type="EMBL" id="BAABCN010000015">
    <property type="protein sequence ID" value="GAA3891230.1"/>
    <property type="molecule type" value="Genomic_DNA"/>
</dbReference>
<evidence type="ECO:0000313" key="6">
    <source>
        <dbReference type="Proteomes" id="UP001501803"/>
    </source>
</evidence>